<dbReference type="GO" id="GO:0003700">
    <property type="term" value="F:DNA-binding transcription factor activity"/>
    <property type="evidence" value="ECO:0007669"/>
    <property type="project" value="TreeGrafter"/>
</dbReference>
<organism evidence="6 7">
    <name type="scientific">Celeribacter baekdonensis B30</name>
    <dbReference type="NCBI Taxonomy" id="1208323"/>
    <lineage>
        <taxon>Bacteria</taxon>
        <taxon>Pseudomonadati</taxon>
        <taxon>Pseudomonadota</taxon>
        <taxon>Alphaproteobacteria</taxon>
        <taxon>Rhodobacterales</taxon>
        <taxon>Roseobacteraceae</taxon>
        <taxon>Celeribacter</taxon>
    </lineage>
</organism>
<feature type="domain" description="LysR substrate-binding" evidence="5">
    <location>
        <begin position="2"/>
        <end position="197"/>
    </location>
</feature>
<dbReference type="GO" id="GO:0003677">
    <property type="term" value="F:DNA binding"/>
    <property type="evidence" value="ECO:0007669"/>
    <property type="project" value="UniProtKB-KW"/>
</dbReference>
<dbReference type="PANTHER" id="PTHR30346:SF0">
    <property type="entry name" value="HCA OPERON TRANSCRIPTIONAL ACTIVATOR HCAR"/>
    <property type="match status" value="1"/>
</dbReference>
<name>K2IDZ8_9RHOB</name>
<evidence type="ECO:0000256" key="2">
    <source>
        <dbReference type="ARBA" id="ARBA00023015"/>
    </source>
</evidence>
<dbReference type="Proteomes" id="UP000006762">
    <property type="component" value="Unassembled WGS sequence"/>
</dbReference>
<dbReference type="EMBL" id="AMRK01000015">
    <property type="protein sequence ID" value="EKE68196.1"/>
    <property type="molecule type" value="Genomic_DNA"/>
</dbReference>
<dbReference type="Gene3D" id="3.40.190.10">
    <property type="entry name" value="Periplasmic binding protein-like II"/>
    <property type="match status" value="2"/>
</dbReference>
<dbReference type="STRING" id="1208323.B30_18852"/>
<gene>
    <name evidence="6" type="ORF">B30_18852</name>
</gene>
<accession>K2IDZ8</accession>
<evidence type="ECO:0000256" key="1">
    <source>
        <dbReference type="ARBA" id="ARBA00009437"/>
    </source>
</evidence>
<keyword evidence="4" id="KW-0804">Transcription</keyword>
<comment type="similarity">
    <text evidence="1">Belongs to the LysR transcriptional regulatory family.</text>
</comment>
<dbReference type="PATRIC" id="fig|1208323.3.peg.3892"/>
<dbReference type="InterPro" id="IPR005119">
    <property type="entry name" value="LysR_subst-bd"/>
</dbReference>
<evidence type="ECO:0000259" key="5">
    <source>
        <dbReference type="Pfam" id="PF03466"/>
    </source>
</evidence>
<keyword evidence="2" id="KW-0805">Transcription regulation</keyword>
<proteinExistence type="inferred from homology"/>
<protein>
    <submittedName>
        <fullName evidence="6">LysR family transcriptional regulator</fullName>
    </submittedName>
</protein>
<reference evidence="6 7" key="1">
    <citation type="submission" date="2012-09" db="EMBL/GenBank/DDBJ databases">
        <title>Celeribacter baekdonensis B30 Genome Sequencing.</title>
        <authorList>
            <person name="Wang W."/>
        </authorList>
    </citation>
    <scope>NUCLEOTIDE SEQUENCE [LARGE SCALE GENOMIC DNA]</scope>
    <source>
        <strain evidence="6 7">B30</strain>
    </source>
</reference>
<evidence type="ECO:0000256" key="4">
    <source>
        <dbReference type="ARBA" id="ARBA00023163"/>
    </source>
</evidence>
<dbReference type="CDD" id="cd08414">
    <property type="entry name" value="PBP2_LTTR_aromatics_like"/>
    <property type="match status" value="1"/>
</dbReference>
<dbReference type="GO" id="GO:0032993">
    <property type="term" value="C:protein-DNA complex"/>
    <property type="evidence" value="ECO:0007669"/>
    <property type="project" value="TreeGrafter"/>
</dbReference>
<dbReference type="SUPFAM" id="SSF53850">
    <property type="entry name" value="Periplasmic binding protein-like II"/>
    <property type="match status" value="1"/>
</dbReference>
<sequence>MLRIGIYSSIASGFLAELLRTYGCQHGDIRIELVDGNPSEHIAAIRQLRIDVAFVTGTRDWPDCERTHLWSERVYVVLPDHHALVARKELKWQDLIEEPFVVSETAPGQEIHDHLIRELANLGQHPDVQVQSVGRDNLLSLVAMGRGLTLVSEAMTVARFPGIAYRPICNEVLPFSAIWSRENDNPAFRRLLSLAKAMTSS</sequence>
<evidence type="ECO:0000313" key="6">
    <source>
        <dbReference type="EMBL" id="EKE68196.1"/>
    </source>
</evidence>
<dbReference type="Pfam" id="PF03466">
    <property type="entry name" value="LysR_substrate"/>
    <property type="match status" value="1"/>
</dbReference>
<comment type="caution">
    <text evidence="6">The sequence shown here is derived from an EMBL/GenBank/DDBJ whole genome shotgun (WGS) entry which is preliminary data.</text>
</comment>
<keyword evidence="3" id="KW-0238">DNA-binding</keyword>
<dbReference type="AlphaFoldDB" id="K2IDZ8"/>
<evidence type="ECO:0000256" key="3">
    <source>
        <dbReference type="ARBA" id="ARBA00023125"/>
    </source>
</evidence>
<dbReference type="eggNOG" id="COG0583">
    <property type="taxonomic scope" value="Bacteria"/>
</dbReference>
<keyword evidence="7" id="KW-1185">Reference proteome</keyword>
<evidence type="ECO:0000313" key="7">
    <source>
        <dbReference type="Proteomes" id="UP000006762"/>
    </source>
</evidence>
<dbReference type="PANTHER" id="PTHR30346">
    <property type="entry name" value="TRANSCRIPTIONAL DUAL REGULATOR HCAR-RELATED"/>
    <property type="match status" value="1"/>
</dbReference>